<organism evidence="1 2">
    <name type="scientific">Pyricularia oryzae</name>
    <name type="common">Rice blast fungus</name>
    <name type="synonym">Magnaporthe oryzae</name>
    <dbReference type="NCBI Taxonomy" id="318829"/>
    <lineage>
        <taxon>Eukaryota</taxon>
        <taxon>Fungi</taxon>
        <taxon>Dikarya</taxon>
        <taxon>Ascomycota</taxon>
        <taxon>Pezizomycotina</taxon>
        <taxon>Sordariomycetes</taxon>
        <taxon>Sordariomycetidae</taxon>
        <taxon>Magnaporthales</taxon>
        <taxon>Pyriculariaceae</taxon>
        <taxon>Pyricularia</taxon>
    </lineage>
</organism>
<protein>
    <submittedName>
        <fullName evidence="1">Uncharacterized protein</fullName>
    </submittedName>
</protein>
<dbReference type="Proteomes" id="UP000294847">
    <property type="component" value="Chromosome 1"/>
</dbReference>
<gene>
    <name evidence="1" type="ORF">PoMZ_10670</name>
</gene>
<reference evidence="1 2" key="1">
    <citation type="journal article" date="2019" name="Mol. Biol. Evol.">
        <title>Blast fungal genomes show frequent chromosomal changes, gene gains and losses, and effector gene turnover.</title>
        <authorList>
            <person name="Gomez Luciano L.B."/>
            <person name="Jason Tsai I."/>
            <person name="Chuma I."/>
            <person name="Tosa Y."/>
            <person name="Chen Y.H."/>
            <person name="Li J.Y."/>
            <person name="Li M.Y."/>
            <person name="Jade Lu M.Y."/>
            <person name="Nakayashiki H."/>
            <person name="Li W.H."/>
        </authorList>
    </citation>
    <scope>NUCLEOTIDE SEQUENCE [LARGE SCALE GENOMIC DNA]</scope>
    <source>
        <strain evidence="1">MZ5-1-6</strain>
    </source>
</reference>
<evidence type="ECO:0000313" key="2">
    <source>
        <dbReference type="Proteomes" id="UP000294847"/>
    </source>
</evidence>
<evidence type="ECO:0000313" key="1">
    <source>
        <dbReference type="EMBL" id="QBZ54956.1"/>
    </source>
</evidence>
<sequence>MSIVRLRQMPQKAYSSLLCSPKHELGSVRSPHPLNESAFFRFSSKPQSSYQRQARASSTPAASTMRFSHFTQLAALVTLVQAAMADLYIYKETSAATSVVIRCESDGCITGFDMSDIDVLEMDYKE</sequence>
<name>A0A4P7N2U3_PYROR</name>
<proteinExistence type="predicted"/>
<dbReference type="EMBL" id="CP034204">
    <property type="protein sequence ID" value="QBZ54956.1"/>
    <property type="molecule type" value="Genomic_DNA"/>
</dbReference>
<dbReference type="AlphaFoldDB" id="A0A4P7N2U3"/>
<accession>A0A4P7N2U3</accession>